<proteinExistence type="predicted"/>
<keyword evidence="2" id="KW-1185">Reference proteome</keyword>
<comment type="caution">
    <text evidence="1">The sequence shown here is derived from an EMBL/GenBank/DDBJ whole genome shotgun (WGS) entry which is preliminary data.</text>
</comment>
<organism evidence="1 2">
    <name type="scientific">Marinobacterium aestuariivivens</name>
    <dbReference type="NCBI Taxonomy" id="1698799"/>
    <lineage>
        <taxon>Bacteria</taxon>
        <taxon>Pseudomonadati</taxon>
        <taxon>Pseudomonadota</taxon>
        <taxon>Gammaproteobacteria</taxon>
        <taxon>Oceanospirillales</taxon>
        <taxon>Oceanospirillaceae</taxon>
        <taxon>Marinobacterium</taxon>
    </lineage>
</organism>
<evidence type="ECO:0008006" key="3">
    <source>
        <dbReference type="Google" id="ProtNLM"/>
    </source>
</evidence>
<dbReference type="EMBL" id="JBHSWE010000001">
    <property type="protein sequence ID" value="MFC6673503.1"/>
    <property type="molecule type" value="Genomic_DNA"/>
</dbReference>
<dbReference type="RefSeq" id="WP_379911933.1">
    <property type="nucleotide sequence ID" value="NZ_JBHSWE010000001.1"/>
</dbReference>
<reference evidence="2" key="1">
    <citation type="journal article" date="2019" name="Int. J. Syst. Evol. Microbiol.">
        <title>The Global Catalogue of Microorganisms (GCM) 10K type strain sequencing project: providing services to taxonomists for standard genome sequencing and annotation.</title>
        <authorList>
            <consortium name="The Broad Institute Genomics Platform"/>
            <consortium name="The Broad Institute Genome Sequencing Center for Infectious Disease"/>
            <person name="Wu L."/>
            <person name="Ma J."/>
        </authorList>
    </citation>
    <scope>NUCLEOTIDE SEQUENCE [LARGE SCALE GENOMIC DNA]</scope>
    <source>
        <strain evidence="2">NBRC 111756</strain>
    </source>
</reference>
<accession>A0ABW2A7V8</accession>
<sequence length="272" mass="31371">MFIALVLTGCVFIPSSSEDPFDANELKRLVAGRASPKEVRKALGDPVGVFEDKSFYFHEYRKAGHLIGYYGFGVTDAVHYESHMVAVHFNDDREAEAFELKTWDASSKPNFCFKYEICFEGTSWLSPLTPPGDDAEAKRFPVDSGTCTLYYYRESPWIANHNPFQIRIYLNRHLAGVTHGKGGYLMWRLQPYRYNLRANSHAPAYMNMRYSFECNAGEIHFIRHIVPLTSRGHLELSEVDVAAGKKAIAERKRLLDVYVPPKLRPRRYYHFR</sequence>
<evidence type="ECO:0000313" key="1">
    <source>
        <dbReference type="EMBL" id="MFC6673503.1"/>
    </source>
</evidence>
<evidence type="ECO:0000313" key="2">
    <source>
        <dbReference type="Proteomes" id="UP001596422"/>
    </source>
</evidence>
<name>A0ABW2A7V8_9GAMM</name>
<gene>
    <name evidence="1" type="ORF">ACFQDL_28005</name>
</gene>
<dbReference type="Proteomes" id="UP001596422">
    <property type="component" value="Unassembled WGS sequence"/>
</dbReference>
<protein>
    <recommendedName>
        <fullName evidence="3">Lipoprotein SmpA/OmlA domain-containing protein</fullName>
    </recommendedName>
</protein>